<evidence type="ECO:0000259" key="1">
    <source>
        <dbReference type="Pfam" id="PF04326"/>
    </source>
</evidence>
<dbReference type="Gene3D" id="1.10.10.10">
    <property type="entry name" value="Winged helix-like DNA-binding domain superfamily/Winged helix DNA-binding domain"/>
    <property type="match status" value="1"/>
</dbReference>
<dbReference type="InterPro" id="IPR038461">
    <property type="entry name" value="Schlafen_AlbA_2_dom_sf"/>
</dbReference>
<dbReference type="InterPro" id="IPR036388">
    <property type="entry name" value="WH-like_DNA-bd_sf"/>
</dbReference>
<feature type="domain" description="Schlafen AlbA-2" evidence="1">
    <location>
        <begin position="22"/>
        <end position="141"/>
    </location>
</feature>
<dbReference type="CDD" id="cd00090">
    <property type="entry name" value="HTH_ARSR"/>
    <property type="match status" value="1"/>
</dbReference>
<dbReference type="Pfam" id="PF12802">
    <property type="entry name" value="MarR_2"/>
    <property type="match status" value="1"/>
</dbReference>
<dbReference type="PANTHER" id="PTHR30595:SF6">
    <property type="entry name" value="SCHLAFEN ALBA-2 DOMAIN-CONTAINING PROTEIN"/>
    <property type="match status" value="1"/>
</dbReference>
<dbReference type="EMBL" id="PPUT01000007">
    <property type="protein sequence ID" value="RDC45735.1"/>
    <property type="molecule type" value="Genomic_DNA"/>
</dbReference>
<accession>A0A369P3B6</accession>
<organism evidence="3 4">
    <name type="scientific">Adlercreutzia equolifaciens subsp. celatus</name>
    <dbReference type="NCBI Taxonomy" id="394340"/>
    <lineage>
        <taxon>Bacteria</taxon>
        <taxon>Bacillati</taxon>
        <taxon>Actinomycetota</taxon>
        <taxon>Coriobacteriia</taxon>
        <taxon>Eggerthellales</taxon>
        <taxon>Eggerthellaceae</taxon>
        <taxon>Adlercreutzia</taxon>
    </lineage>
</organism>
<dbReference type="GO" id="GO:0003700">
    <property type="term" value="F:DNA-binding transcription factor activity"/>
    <property type="evidence" value="ECO:0007669"/>
    <property type="project" value="InterPro"/>
</dbReference>
<dbReference type="Gene3D" id="3.30.950.30">
    <property type="entry name" value="Schlafen, AAA domain"/>
    <property type="match status" value="1"/>
</dbReference>
<feature type="domain" description="HTH marR-type" evidence="2">
    <location>
        <begin position="485"/>
        <end position="531"/>
    </location>
</feature>
<dbReference type="InterPro" id="IPR011991">
    <property type="entry name" value="ArsR-like_HTH"/>
</dbReference>
<dbReference type="Pfam" id="PF13749">
    <property type="entry name" value="HATPase_c_4"/>
    <property type="match status" value="1"/>
</dbReference>
<name>A0A369P3B6_9ACTN</name>
<dbReference type="InterPro" id="IPR036390">
    <property type="entry name" value="WH_DNA-bd_sf"/>
</dbReference>
<comment type="caution">
    <text evidence="3">The sequence shown here is derived from an EMBL/GenBank/DDBJ whole genome shotgun (WGS) entry which is preliminary data.</text>
</comment>
<dbReference type="AlphaFoldDB" id="A0A369P3B6"/>
<dbReference type="Pfam" id="PF04326">
    <property type="entry name" value="SLFN_AlbA_2"/>
    <property type="match status" value="1"/>
</dbReference>
<dbReference type="InterPro" id="IPR038475">
    <property type="entry name" value="RecG_C_sf"/>
</dbReference>
<sequence length="545" mass="58794">MGVYDFDLESYIGLARRLGTDTERVEVKAASQGLPKSMAETLSAFSNTSGGVVILGLAERAGFQGVPGFKARAVADALAQMCGEKMEPPVRASVEIVEFEGSPVVVATVPELPPELKPCFVKSRAMHDGSYVRVGDGDRRLSPYEVDRLLEGRRPPRYDREVVEGAAMGDFDEELLEGFMRRQRADSPRAFKGMSDEELLEALCVTARDGEGIVRPTLAGLMALGRFPQRYFPRACLSFTVIPGTSKADVSAEGLRFLDSREIVGPIPVMISELMVALRRNVRVSSKVEGAFRIDRLEYPETAVREAVANALMHRDYSPDGCASQVQVTMYGDRIEILSPGGLCRAMTVDRLGELGVSFPRNQALANILRATPYAEGFAEVGSVVENKGTGYFQIRASLREANMPEPVAIDHITAFEVALYKAGAGAEAGRFGFGFGGRAGGGGRGGVRLPEGAAGGKIVRSVTEWSDETGRFHTIHVLAPGTVECDIVDFLEEAPAPVSSRILMDALGKSKATISRALNRLMDKSLVERLGPSRGPGAVYRLVQ</sequence>
<dbReference type="Proteomes" id="UP000253805">
    <property type="component" value="Unassembled WGS sequence"/>
</dbReference>
<evidence type="ECO:0000313" key="4">
    <source>
        <dbReference type="Proteomes" id="UP000253805"/>
    </source>
</evidence>
<dbReference type="InterPro" id="IPR007421">
    <property type="entry name" value="Schlafen_AlbA_2_dom"/>
</dbReference>
<dbReference type="RefSeq" id="WP_114539315.1">
    <property type="nucleotide sequence ID" value="NZ_PPUT01000007.1"/>
</dbReference>
<gene>
    <name evidence="3" type="ORF">C1850_03970</name>
</gene>
<dbReference type="InterPro" id="IPR000835">
    <property type="entry name" value="HTH_MarR-typ"/>
</dbReference>
<dbReference type="Gene3D" id="3.30.565.60">
    <property type="match status" value="1"/>
</dbReference>
<evidence type="ECO:0000259" key="2">
    <source>
        <dbReference type="Pfam" id="PF12802"/>
    </source>
</evidence>
<protein>
    <submittedName>
        <fullName evidence="3">Transcriptional regulator</fullName>
    </submittedName>
</protein>
<proteinExistence type="predicted"/>
<dbReference type="PANTHER" id="PTHR30595">
    <property type="entry name" value="GLPR-RELATED TRANSCRIPTIONAL REPRESSOR"/>
    <property type="match status" value="1"/>
</dbReference>
<evidence type="ECO:0000313" key="3">
    <source>
        <dbReference type="EMBL" id="RDC45735.1"/>
    </source>
</evidence>
<dbReference type="SUPFAM" id="SSF46785">
    <property type="entry name" value="Winged helix' DNA-binding domain"/>
    <property type="match status" value="1"/>
</dbReference>
<reference evidence="3 4" key="1">
    <citation type="journal article" date="2018" name="Elife">
        <title>Discovery and characterization of a prevalent human gut bacterial enzyme sufficient for the inactivation of a family of plant toxins.</title>
        <authorList>
            <person name="Koppel N."/>
            <person name="Bisanz J.E."/>
            <person name="Pandelia M.E."/>
            <person name="Turnbaugh P.J."/>
            <person name="Balskus E.P."/>
        </authorList>
    </citation>
    <scope>NUCLEOTIDE SEQUENCE [LARGE SCALE GENOMIC DNA]</scope>
    <source>
        <strain evidence="3 4">OB21 GAM 11</strain>
    </source>
</reference>